<feature type="transmembrane region" description="Helical" evidence="1">
    <location>
        <begin position="121"/>
        <end position="139"/>
    </location>
</feature>
<keyword evidence="1" id="KW-0812">Transmembrane</keyword>
<protein>
    <submittedName>
        <fullName evidence="2">Uncharacterized protein</fullName>
    </submittedName>
</protein>
<keyword evidence="1" id="KW-1133">Transmembrane helix</keyword>
<dbReference type="Proteomes" id="UP000291269">
    <property type="component" value="Unassembled WGS sequence"/>
</dbReference>
<organism evidence="2 3">
    <name type="scientific">Candidatus Borkfalkia ceftriaxoniphila</name>
    <dbReference type="NCBI Taxonomy" id="2508949"/>
    <lineage>
        <taxon>Bacteria</taxon>
        <taxon>Bacillati</taxon>
        <taxon>Bacillota</taxon>
        <taxon>Clostridia</taxon>
        <taxon>Christensenellales</taxon>
        <taxon>Christensenellaceae</taxon>
        <taxon>Candidatus Borkfalkia</taxon>
    </lineage>
</organism>
<accession>A0A4Q2KD20</accession>
<dbReference type="OrthoDB" id="9781481at2"/>
<reference evidence="2 3" key="1">
    <citation type="journal article" date="2019" name="Gut">
        <title>Antibiotics-induced monodominance of a novel gut bacterial order.</title>
        <authorList>
            <person name="Hildebrand F."/>
            <person name="Moitinho-Silva L."/>
            <person name="Blasche S."/>
            <person name="Jahn M.T."/>
            <person name="Gossmann T.I."/>
            <person name="Heuerta-Cepas J."/>
            <person name="Hercog R."/>
            <person name="Luetge M."/>
            <person name="Bahram M."/>
            <person name="Pryszlak A."/>
            <person name="Alves R.J."/>
            <person name="Waszak S.M."/>
            <person name="Zhu A."/>
            <person name="Ye L."/>
            <person name="Costea P.I."/>
            <person name="Aalvink S."/>
            <person name="Belzer C."/>
            <person name="Forslund S.K."/>
            <person name="Sunagawa S."/>
            <person name="Hentschel U."/>
            <person name="Merten C."/>
            <person name="Patil K.R."/>
            <person name="Benes V."/>
            <person name="Bork P."/>
        </authorList>
    </citation>
    <scope>NUCLEOTIDE SEQUENCE [LARGE SCALE GENOMIC DNA]</scope>
    <source>
        <strain evidence="2 3">HDS1380</strain>
    </source>
</reference>
<sequence>MQQGGSIMKKISKTTCEQGLKSMIFIAISCFVLFLLSVFEVLEVQRATWYLILLLAVLTAVQWAAAVLVLNFRSDEIGENTDMRKKDWLFTFIPAAAGLALLIVLYASLRGVPFFTIEGKNVLLSLLVLLGGTGLCYLFDYAYITATKKHVVQTTTVKIVKKEKAENPKKQASKEDKREAGKLDPETAVFPDLVSIDKRFLLEPYAPAPSAEVKLHELCSGFNAYLESKGMFYTMETLRAFVGGLACSRFMILEGLSGTGKTSLPKYFAEYCGANVCFTSVQASWKDRSDVFGYYNDFVGKFKETPFLRALYEANYQTDEIHLMVLDEMNLSRIEYYFADFLSVLELDESQWKIELMPVSTGGALPKKLVDGCSVAIPQNVWFVGTANKDDSTFTVTDKVYDRAIVIDFSQRKEANVLKRRVPQIHLGADKLQALFAEAFADPAYNLKRAEYEKFSVLTDFVLDAFDINFGNRILNQIVRFVPVYVACGGTSAKALDLMFSRKVLRKLEGKFDDGIKANLVKLEKLVLDEYGKTEFSSTLETIARLKRKLI</sequence>
<evidence type="ECO:0000256" key="1">
    <source>
        <dbReference type="SAM" id="Phobius"/>
    </source>
</evidence>
<feature type="transmembrane region" description="Helical" evidence="1">
    <location>
        <begin position="20"/>
        <end position="42"/>
    </location>
</feature>
<keyword evidence="3" id="KW-1185">Reference proteome</keyword>
<proteinExistence type="predicted"/>
<name>A0A4Q2KD20_9FIRM</name>
<dbReference type="Gene3D" id="3.40.50.300">
    <property type="entry name" value="P-loop containing nucleotide triphosphate hydrolases"/>
    <property type="match status" value="1"/>
</dbReference>
<dbReference type="InterPro" id="IPR027417">
    <property type="entry name" value="P-loop_NTPase"/>
</dbReference>
<dbReference type="AlphaFoldDB" id="A0A4Q2KD20"/>
<gene>
    <name evidence="2" type="ORF">ESZ91_02650</name>
</gene>
<keyword evidence="1" id="KW-0472">Membrane</keyword>
<dbReference type="EMBL" id="SDOZ01000002">
    <property type="protein sequence ID" value="RXZ61303.1"/>
    <property type="molecule type" value="Genomic_DNA"/>
</dbReference>
<feature type="transmembrane region" description="Helical" evidence="1">
    <location>
        <begin position="89"/>
        <end position="109"/>
    </location>
</feature>
<dbReference type="SUPFAM" id="SSF52540">
    <property type="entry name" value="P-loop containing nucleoside triphosphate hydrolases"/>
    <property type="match status" value="1"/>
</dbReference>
<feature type="transmembrane region" description="Helical" evidence="1">
    <location>
        <begin position="48"/>
        <end position="69"/>
    </location>
</feature>
<evidence type="ECO:0000313" key="2">
    <source>
        <dbReference type="EMBL" id="RXZ61303.1"/>
    </source>
</evidence>
<evidence type="ECO:0000313" key="3">
    <source>
        <dbReference type="Proteomes" id="UP000291269"/>
    </source>
</evidence>
<comment type="caution">
    <text evidence="2">The sequence shown here is derived from an EMBL/GenBank/DDBJ whole genome shotgun (WGS) entry which is preliminary data.</text>
</comment>